<dbReference type="EMBL" id="ML179206">
    <property type="protein sequence ID" value="THU95183.1"/>
    <property type="molecule type" value="Genomic_DNA"/>
</dbReference>
<sequence>LIKSANKLIAKRELSGQQIASKLIGTPNHYTNRSFPVFYWSEMLQIEQDSFVFLTKKTITCQEFQDGVSSSMTNHTSLFNDIFYRPPELSDVCAWDQMCNYSKEECPQSKNPIKTYLRFKPGHPQYSTYCLKKIKDTETSRIPALKGYSIPRSDRGEQEQQYIVAMLALFKPWSTNEQNPLKSSEDSWQDVFDTWKTTNHFQDHKHILENMQLLYETKDAKLDYSA</sequence>
<feature type="non-terminal residue" evidence="1">
    <location>
        <position position="226"/>
    </location>
</feature>
<reference evidence="1 2" key="1">
    <citation type="journal article" date="2019" name="Nat. Ecol. Evol.">
        <title>Megaphylogeny resolves global patterns of mushroom evolution.</title>
        <authorList>
            <person name="Varga T."/>
            <person name="Krizsan K."/>
            <person name="Foldi C."/>
            <person name="Dima B."/>
            <person name="Sanchez-Garcia M."/>
            <person name="Sanchez-Ramirez S."/>
            <person name="Szollosi G.J."/>
            <person name="Szarkandi J.G."/>
            <person name="Papp V."/>
            <person name="Albert L."/>
            <person name="Andreopoulos W."/>
            <person name="Angelini C."/>
            <person name="Antonin V."/>
            <person name="Barry K.W."/>
            <person name="Bougher N.L."/>
            <person name="Buchanan P."/>
            <person name="Buyck B."/>
            <person name="Bense V."/>
            <person name="Catcheside P."/>
            <person name="Chovatia M."/>
            <person name="Cooper J."/>
            <person name="Damon W."/>
            <person name="Desjardin D."/>
            <person name="Finy P."/>
            <person name="Geml J."/>
            <person name="Haridas S."/>
            <person name="Hughes K."/>
            <person name="Justo A."/>
            <person name="Karasinski D."/>
            <person name="Kautmanova I."/>
            <person name="Kiss B."/>
            <person name="Kocsube S."/>
            <person name="Kotiranta H."/>
            <person name="LaButti K.M."/>
            <person name="Lechner B.E."/>
            <person name="Liimatainen K."/>
            <person name="Lipzen A."/>
            <person name="Lukacs Z."/>
            <person name="Mihaltcheva S."/>
            <person name="Morgado L.N."/>
            <person name="Niskanen T."/>
            <person name="Noordeloos M.E."/>
            <person name="Ohm R.A."/>
            <person name="Ortiz-Santana B."/>
            <person name="Ovrebo C."/>
            <person name="Racz N."/>
            <person name="Riley R."/>
            <person name="Savchenko A."/>
            <person name="Shiryaev A."/>
            <person name="Soop K."/>
            <person name="Spirin V."/>
            <person name="Szebenyi C."/>
            <person name="Tomsovsky M."/>
            <person name="Tulloss R.E."/>
            <person name="Uehling J."/>
            <person name="Grigoriev I.V."/>
            <person name="Vagvolgyi C."/>
            <person name="Papp T."/>
            <person name="Martin F.M."/>
            <person name="Miettinen O."/>
            <person name="Hibbett D.S."/>
            <person name="Nagy L.G."/>
        </authorList>
    </citation>
    <scope>NUCLEOTIDE SEQUENCE [LARGE SCALE GENOMIC DNA]</scope>
    <source>
        <strain evidence="1 2">CBS 962.96</strain>
    </source>
</reference>
<dbReference type="OrthoDB" id="3050185at2759"/>
<evidence type="ECO:0000313" key="2">
    <source>
        <dbReference type="Proteomes" id="UP000297245"/>
    </source>
</evidence>
<evidence type="ECO:0000313" key="1">
    <source>
        <dbReference type="EMBL" id="THU95183.1"/>
    </source>
</evidence>
<name>A0A4S8M0T4_DENBC</name>
<accession>A0A4S8M0T4</accession>
<proteinExistence type="predicted"/>
<feature type="non-terminal residue" evidence="1">
    <location>
        <position position="1"/>
    </location>
</feature>
<gene>
    <name evidence="1" type="ORF">K435DRAFT_608231</name>
</gene>
<dbReference type="Proteomes" id="UP000297245">
    <property type="component" value="Unassembled WGS sequence"/>
</dbReference>
<dbReference type="AlphaFoldDB" id="A0A4S8M0T4"/>
<keyword evidence="2" id="KW-1185">Reference proteome</keyword>
<organism evidence="1 2">
    <name type="scientific">Dendrothele bispora (strain CBS 962.96)</name>
    <dbReference type="NCBI Taxonomy" id="1314807"/>
    <lineage>
        <taxon>Eukaryota</taxon>
        <taxon>Fungi</taxon>
        <taxon>Dikarya</taxon>
        <taxon>Basidiomycota</taxon>
        <taxon>Agaricomycotina</taxon>
        <taxon>Agaricomycetes</taxon>
        <taxon>Agaricomycetidae</taxon>
        <taxon>Agaricales</taxon>
        <taxon>Agaricales incertae sedis</taxon>
        <taxon>Dendrothele</taxon>
    </lineage>
</organism>
<protein>
    <submittedName>
        <fullName evidence="1">Uncharacterized protein</fullName>
    </submittedName>
</protein>